<organism evidence="3 4">
    <name type="scientific">Candidatus Butyricicoccus avistercoris</name>
    <dbReference type="NCBI Taxonomy" id="2838518"/>
    <lineage>
        <taxon>Bacteria</taxon>
        <taxon>Bacillati</taxon>
        <taxon>Bacillota</taxon>
        <taxon>Clostridia</taxon>
        <taxon>Eubacteriales</taxon>
        <taxon>Butyricicoccaceae</taxon>
        <taxon>Butyricicoccus</taxon>
    </lineage>
</organism>
<reference evidence="3" key="1">
    <citation type="journal article" date="2021" name="PeerJ">
        <title>Extensive microbial diversity within the chicken gut microbiome revealed by metagenomics and culture.</title>
        <authorList>
            <person name="Gilroy R."/>
            <person name="Ravi A."/>
            <person name="Getino M."/>
            <person name="Pursley I."/>
            <person name="Horton D.L."/>
            <person name="Alikhan N.F."/>
            <person name="Baker D."/>
            <person name="Gharbi K."/>
            <person name="Hall N."/>
            <person name="Watson M."/>
            <person name="Adriaenssens E.M."/>
            <person name="Foster-Nyarko E."/>
            <person name="Jarju S."/>
            <person name="Secka A."/>
            <person name="Antonio M."/>
            <person name="Oren A."/>
            <person name="Chaudhuri R.R."/>
            <person name="La Ragione R."/>
            <person name="Hildebrand F."/>
            <person name="Pallen M.J."/>
        </authorList>
    </citation>
    <scope>NUCLEOTIDE SEQUENCE</scope>
    <source>
        <strain evidence="3">CHK193-4272</strain>
    </source>
</reference>
<dbReference type="Gene3D" id="1.10.10.10">
    <property type="entry name" value="Winged helix-like DNA-binding domain superfamily/Winged helix DNA-binding domain"/>
    <property type="match status" value="1"/>
</dbReference>
<dbReference type="Pfam" id="PF03551">
    <property type="entry name" value="PadR"/>
    <property type="match status" value="1"/>
</dbReference>
<protein>
    <submittedName>
        <fullName evidence="3">PadR family transcriptional regulator</fullName>
    </submittedName>
</protein>
<dbReference type="Pfam" id="PF10400">
    <property type="entry name" value="Vir_act_alpha_C"/>
    <property type="match status" value="1"/>
</dbReference>
<dbReference type="EMBL" id="DXIE01000049">
    <property type="protein sequence ID" value="HIV62899.1"/>
    <property type="molecule type" value="Genomic_DNA"/>
</dbReference>
<dbReference type="InterPro" id="IPR036388">
    <property type="entry name" value="WH-like_DNA-bd_sf"/>
</dbReference>
<proteinExistence type="predicted"/>
<dbReference type="InterPro" id="IPR018309">
    <property type="entry name" value="Tscrpt_reg_PadR_C"/>
</dbReference>
<dbReference type="Proteomes" id="UP000886808">
    <property type="component" value="Unassembled WGS sequence"/>
</dbReference>
<name>A0A9D1PIU9_9FIRM</name>
<reference evidence="3" key="2">
    <citation type="submission" date="2021-04" db="EMBL/GenBank/DDBJ databases">
        <authorList>
            <person name="Gilroy R."/>
        </authorList>
    </citation>
    <scope>NUCLEOTIDE SEQUENCE</scope>
    <source>
        <strain evidence="3">CHK193-4272</strain>
    </source>
</reference>
<gene>
    <name evidence="3" type="ORF">H9746_08695</name>
</gene>
<dbReference type="PANTHER" id="PTHR43252:SF6">
    <property type="entry name" value="NEGATIVE TRANSCRIPTION REGULATOR PADR"/>
    <property type="match status" value="1"/>
</dbReference>
<dbReference type="InterPro" id="IPR005149">
    <property type="entry name" value="Tscrpt_reg_PadR_N"/>
</dbReference>
<feature type="domain" description="Transcription regulator PadR C-terminal" evidence="2">
    <location>
        <begin position="95"/>
        <end position="175"/>
    </location>
</feature>
<dbReference type="SUPFAM" id="SSF46785">
    <property type="entry name" value="Winged helix' DNA-binding domain"/>
    <property type="match status" value="1"/>
</dbReference>
<sequence length="179" mass="21151">MRTLKYALLGMLNKQDMTGYELMKLFEGALAEFWSVKHSQIYPELKRLTEEGMVTYTVEISGSVLEKKLYSITELGRKDFMNWLSQTHKMKATPKEEFRLQLFYSSALSPERQIYILEDQLKQHQIRLEHLKKNQSEFGEVPQKGTYEFSDYLVLLGAIRREESTCNWLKECIDMCKED</sequence>
<comment type="caution">
    <text evidence="3">The sequence shown here is derived from an EMBL/GenBank/DDBJ whole genome shotgun (WGS) entry which is preliminary data.</text>
</comment>
<dbReference type="PANTHER" id="PTHR43252">
    <property type="entry name" value="TRANSCRIPTIONAL REGULATOR YQJI"/>
    <property type="match status" value="1"/>
</dbReference>
<evidence type="ECO:0000313" key="3">
    <source>
        <dbReference type="EMBL" id="HIV62899.1"/>
    </source>
</evidence>
<evidence type="ECO:0000259" key="1">
    <source>
        <dbReference type="Pfam" id="PF03551"/>
    </source>
</evidence>
<evidence type="ECO:0000259" key="2">
    <source>
        <dbReference type="Pfam" id="PF10400"/>
    </source>
</evidence>
<dbReference type="InterPro" id="IPR036390">
    <property type="entry name" value="WH_DNA-bd_sf"/>
</dbReference>
<dbReference type="Gene3D" id="6.10.140.190">
    <property type="match status" value="1"/>
</dbReference>
<evidence type="ECO:0000313" key="4">
    <source>
        <dbReference type="Proteomes" id="UP000886808"/>
    </source>
</evidence>
<feature type="domain" description="Transcription regulator PadR N-terminal" evidence="1">
    <location>
        <begin position="8"/>
        <end position="80"/>
    </location>
</feature>
<dbReference type="AlphaFoldDB" id="A0A9D1PIU9"/>
<accession>A0A9D1PIU9</accession>